<dbReference type="Proteomes" id="UP001196413">
    <property type="component" value="Unassembled WGS sequence"/>
</dbReference>
<evidence type="ECO:0000313" key="2">
    <source>
        <dbReference type="Proteomes" id="UP001196413"/>
    </source>
</evidence>
<keyword evidence="2" id="KW-1185">Reference proteome</keyword>
<evidence type="ECO:0000313" key="1">
    <source>
        <dbReference type="EMBL" id="KAJ1353557.1"/>
    </source>
</evidence>
<dbReference type="AlphaFoldDB" id="A0AAD5MRL1"/>
<organism evidence="1 2">
    <name type="scientific">Parelaphostrongylus tenuis</name>
    <name type="common">Meningeal worm</name>
    <dbReference type="NCBI Taxonomy" id="148309"/>
    <lineage>
        <taxon>Eukaryota</taxon>
        <taxon>Metazoa</taxon>
        <taxon>Ecdysozoa</taxon>
        <taxon>Nematoda</taxon>
        <taxon>Chromadorea</taxon>
        <taxon>Rhabditida</taxon>
        <taxon>Rhabditina</taxon>
        <taxon>Rhabditomorpha</taxon>
        <taxon>Strongyloidea</taxon>
        <taxon>Metastrongylidae</taxon>
        <taxon>Parelaphostrongylus</taxon>
    </lineage>
</organism>
<sequence>MEDGNPEHKSETSTTCLSKRISSPSIIIYDEEIYHRMWQAQRKYRALSLDSENSLLQSLQHFSAGKRFANFDDGIKHLAEYFASKTLEFYNQGIKNARTLANIIDFHEA</sequence>
<dbReference type="EMBL" id="JAHQIW010001747">
    <property type="protein sequence ID" value="KAJ1353557.1"/>
    <property type="molecule type" value="Genomic_DNA"/>
</dbReference>
<proteinExistence type="predicted"/>
<protein>
    <submittedName>
        <fullName evidence="1">Uncharacterized protein</fullName>
    </submittedName>
</protein>
<accession>A0AAD5MRL1</accession>
<name>A0AAD5MRL1_PARTN</name>
<comment type="caution">
    <text evidence="1">The sequence shown here is derived from an EMBL/GenBank/DDBJ whole genome shotgun (WGS) entry which is preliminary data.</text>
</comment>
<reference evidence="1" key="1">
    <citation type="submission" date="2021-06" db="EMBL/GenBank/DDBJ databases">
        <title>Parelaphostrongylus tenuis whole genome reference sequence.</title>
        <authorList>
            <person name="Garwood T.J."/>
            <person name="Larsen P.A."/>
            <person name="Fountain-Jones N.M."/>
            <person name="Garbe J.R."/>
            <person name="Macchietto M.G."/>
            <person name="Kania S.A."/>
            <person name="Gerhold R.W."/>
            <person name="Richards J.E."/>
            <person name="Wolf T.M."/>
        </authorList>
    </citation>
    <scope>NUCLEOTIDE SEQUENCE</scope>
    <source>
        <strain evidence="1">MNPRO001-30</strain>
        <tissue evidence="1">Meninges</tissue>
    </source>
</reference>
<gene>
    <name evidence="1" type="ORF">KIN20_010206</name>
</gene>